<dbReference type="Proteomes" id="UP000248724">
    <property type="component" value="Unassembled WGS sequence"/>
</dbReference>
<evidence type="ECO:0000313" key="4">
    <source>
        <dbReference type="Proteomes" id="UP000248724"/>
    </source>
</evidence>
<dbReference type="InterPro" id="IPR029068">
    <property type="entry name" value="Glyas_Bleomycin-R_OHBP_Dase"/>
</dbReference>
<organism evidence="3 4">
    <name type="scientific">Candidatus Aeolococcus gillhamiae</name>
    <dbReference type="NCBI Taxonomy" id="3127015"/>
    <lineage>
        <taxon>Bacteria</taxon>
        <taxon>Bacillati</taxon>
        <taxon>Candidatus Dormiibacterota</taxon>
        <taxon>Candidatus Dormibacteria</taxon>
        <taxon>Candidatus Aeolococcales</taxon>
        <taxon>Candidatus Aeolococcaceae</taxon>
        <taxon>Candidatus Aeolococcus</taxon>
    </lineage>
</organism>
<dbReference type="AlphaFoldDB" id="A0A2W5ZB85"/>
<dbReference type="PROSITE" id="PS51819">
    <property type="entry name" value="VOC"/>
    <property type="match status" value="1"/>
</dbReference>
<dbReference type="Gene3D" id="3.30.720.120">
    <property type="match status" value="1"/>
</dbReference>
<protein>
    <submittedName>
        <fullName evidence="3">Glyoxalase</fullName>
    </submittedName>
    <submittedName>
        <fullName evidence="2">VOC family protein</fullName>
    </submittedName>
</protein>
<accession>A0A934K0B8</accession>
<dbReference type="InterPro" id="IPR037523">
    <property type="entry name" value="VOC_core"/>
</dbReference>
<sequence length="150" mass="16565">MSVQFKPDGYHTITPYLVVEGAANAIAFLSEVLGATETLRMDMPDGRIGHAELLIGDSHLMIADVPVGGKVKNGLLHLYVEDSEALYRRALEKGATSLREPTVEFYGDRVASFADRWGNEWFLATHVEDISEEEMTRRAVERANTAGAQL</sequence>
<dbReference type="Pfam" id="PF00903">
    <property type="entry name" value="Glyoxalase"/>
    <property type="match status" value="1"/>
</dbReference>
<dbReference type="PANTHER" id="PTHR34109">
    <property type="entry name" value="BNAUNNG04460D PROTEIN-RELATED"/>
    <property type="match status" value="1"/>
</dbReference>
<accession>A0A2W5ZB85</accession>
<dbReference type="InterPro" id="IPR004360">
    <property type="entry name" value="Glyas_Fos-R_dOase_dom"/>
</dbReference>
<evidence type="ECO:0000259" key="1">
    <source>
        <dbReference type="PROSITE" id="PS51819"/>
    </source>
</evidence>
<evidence type="ECO:0000313" key="5">
    <source>
        <dbReference type="Proteomes" id="UP000606991"/>
    </source>
</evidence>
<dbReference type="SUPFAM" id="SSF54593">
    <property type="entry name" value="Glyoxalase/Bleomycin resistance protein/Dihydroxybiphenyl dioxygenase"/>
    <property type="match status" value="1"/>
</dbReference>
<proteinExistence type="predicted"/>
<dbReference type="CDD" id="cd07246">
    <property type="entry name" value="VOC_like"/>
    <property type="match status" value="1"/>
</dbReference>
<evidence type="ECO:0000313" key="3">
    <source>
        <dbReference type="EMBL" id="PZR82679.1"/>
    </source>
</evidence>
<reference evidence="2 5" key="3">
    <citation type="submission" date="2020-10" db="EMBL/GenBank/DDBJ databases">
        <title>Ca. Dormibacterota MAGs.</title>
        <authorList>
            <person name="Montgomery K."/>
        </authorList>
    </citation>
    <scope>NUCLEOTIDE SEQUENCE [LARGE SCALE GENOMIC DNA]</scope>
    <source>
        <strain evidence="2">SC8812_S17_18</strain>
    </source>
</reference>
<feature type="domain" description="VOC" evidence="1">
    <location>
        <begin position="9"/>
        <end position="126"/>
    </location>
</feature>
<evidence type="ECO:0000313" key="2">
    <source>
        <dbReference type="EMBL" id="MBJ7594902.1"/>
    </source>
</evidence>
<dbReference type="EMBL" id="JAEKNS010000087">
    <property type="protein sequence ID" value="MBJ7594902.1"/>
    <property type="molecule type" value="Genomic_DNA"/>
</dbReference>
<dbReference type="Gene3D" id="3.30.720.110">
    <property type="match status" value="1"/>
</dbReference>
<comment type="caution">
    <text evidence="3">The sequence shown here is derived from an EMBL/GenBank/DDBJ whole genome shotgun (WGS) entry which is preliminary data.</text>
</comment>
<dbReference type="Proteomes" id="UP000606991">
    <property type="component" value="Unassembled WGS sequence"/>
</dbReference>
<name>A0A2W5ZB85_9BACT</name>
<reference evidence="3 4" key="1">
    <citation type="journal article" date="2017" name="Nature">
        <title>Atmospheric trace gases support primary production in Antarctic desert surface soil.</title>
        <authorList>
            <person name="Ji M."/>
            <person name="Greening C."/>
            <person name="Vanwonterghem I."/>
            <person name="Carere C.R."/>
            <person name="Bay S.K."/>
            <person name="Steen J.A."/>
            <person name="Montgomery K."/>
            <person name="Lines T."/>
            <person name="Beardall J."/>
            <person name="van Dorst J."/>
            <person name="Snape I."/>
            <person name="Stott M.B."/>
            <person name="Hugenholtz P."/>
            <person name="Ferrari B.C."/>
        </authorList>
    </citation>
    <scope>NUCLEOTIDE SEQUENCE [LARGE SCALE GENOMIC DNA]</scope>
    <source>
        <strain evidence="3">RRmetagenome_bin12</strain>
    </source>
</reference>
<dbReference type="EMBL" id="QHBU01000061">
    <property type="protein sequence ID" value="PZR82679.1"/>
    <property type="molecule type" value="Genomic_DNA"/>
</dbReference>
<dbReference type="RefSeq" id="WP_337311512.1">
    <property type="nucleotide sequence ID" value="NZ_JAEKNS010000087.1"/>
</dbReference>
<dbReference type="PANTHER" id="PTHR34109:SF1">
    <property type="entry name" value="VOC DOMAIN-CONTAINING PROTEIN"/>
    <property type="match status" value="1"/>
</dbReference>
<reference evidence="3" key="2">
    <citation type="submission" date="2018-05" db="EMBL/GenBank/DDBJ databases">
        <authorList>
            <person name="Ferrari B."/>
        </authorList>
    </citation>
    <scope>NUCLEOTIDE SEQUENCE</scope>
    <source>
        <strain evidence="3">RRmetagenome_bin12</strain>
    </source>
</reference>
<gene>
    <name evidence="3" type="ORF">DLM65_03380</name>
    <name evidence="2" type="ORF">JF886_08580</name>
</gene>